<organism evidence="2 3">
    <name type="scientific">Halovulum marinum</name>
    <dbReference type="NCBI Taxonomy" id="2662447"/>
    <lineage>
        <taxon>Bacteria</taxon>
        <taxon>Pseudomonadati</taxon>
        <taxon>Pseudomonadota</taxon>
        <taxon>Alphaproteobacteria</taxon>
        <taxon>Rhodobacterales</taxon>
        <taxon>Paracoccaceae</taxon>
        <taxon>Halovulum</taxon>
    </lineage>
</organism>
<reference evidence="2 3" key="1">
    <citation type="submission" date="2019-10" db="EMBL/GenBank/DDBJ databases">
        <title>Cognatihalovulum marinum gen. nov. sp. nov., a new member of the family Rhodobacteraceae isolated from deep seawater of the Northwest Indian Ocean.</title>
        <authorList>
            <person name="Ruan C."/>
            <person name="Wang J."/>
            <person name="Zheng X."/>
            <person name="Song L."/>
            <person name="Zhu Y."/>
            <person name="Huang Y."/>
            <person name="Lu Z."/>
            <person name="Du W."/>
            <person name="Huang L."/>
            <person name="Dai X."/>
        </authorList>
    </citation>
    <scope>NUCLEOTIDE SEQUENCE [LARGE SCALE GENOMIC DNA]</scope>
    <source>
        <strain evidence="2 3">2CG4</strain>
    </source>
</reference>
<dbReference type="SUPFAM" id="SSF159594">
    <property type="entry name" value="XCC0632-like"/>
    <property type="match status" value="1"/>
</dbReference>
<dbReference type="RefSeq" id="WP_154444458.1">
    <property type="nucleotide sequence ID" value="NZ_WIND01000001.1"/>
</dbReference>
<dbReference type="Pfam" id="PF03886">
    <property type="entry name" value="ABC_trans_aux"/>
    <property type="match status" value="1"/>
</dbReference>
<evidence type="ECO:0000313" key="2">
    <source>
        <dbReference type="EMBL" id="MSU88417.1"/>
    </source>
</evidence>
<sequence>MTSRIATTLLALALAGCGSTEGPLRYEVPIPAPQERVRIAAGSVELREVTLPLYAELETIHYAAADRSLRSDTEVLWADDPVRAVARGLVESLSALTGARVAESPWPLAEQPDAELEVRFDRLVADADGIFRASGQYYIARRGADGADVARSFAASAPYAGTDLSSLAAAKGAVIAQVARQIAEGGL</sequence>
<evidence type="ECO:0000313" key="3">
    <source>
        <dbReference type="Proteomes" id="UP000474957"/>
    </source>
</evidence>
<protein>
    <recommendedName>
        <fullName evidence="1">ABC-type transport auxiliary lipoprotein component domain-containing protein</fullName>
    </recommendedName>
</protein>
<dbReference type="PROSITE" id="PS51257">
    <property type="entry name" value="PROKAR_LIPOPROTEIN"/>
    <property type="match status" value="1"/>
</dbReference>
<name>A0A6L5YW20_9RHOB</name>
<dbReference type="Gene3D" id="3.40.50.10610">
    <property type="entry name" value="ABC-type transport auxiliary lipoprotein component"/>
    <property type="match status" value="1"/>
</dbReference>
<dbReference type="InterPro" id="IPR005586">
    <property type="entry name" value="ABC_trans_aux"/>
</dbReference>
<dbReference type="Proteomes" id="UP000474957">
    <property type="component" value="Unassembled WGS sequence"/>
</dbReference>
<feature type="domain" description="ABC-type transport auxiliary lipoprotein component" evidence="1">
    <location>
        <begin position="29"/>
        <end position="183"/>
    </location>
</feature>
<dbReference type="EMBL" id="WIND01000001">
    <property type="protein sequence ID" value="MSU88417.1"/>
    <property type="molecule type" value="Genomic_DNA"/>
</dbReference>
<comment type="caution">
    <text evidence="2">The sequence shown here is derived from an EMBL/GenBank/DDBJ whole genome shotgun (WGS) entry which is preliminary data.</text>
</comment>
<proteinExistence type="predicted"/>
<dbReference type="AlphaFoldDB" id="A0A6L5YW20"/>
<accession>A0A6L5YW20</accession>
<keyword evidence="3" id="KW-1185">Reference proteome</keyword>
<evidence type="ECO:0000259" key="1">
    <source>
        <dbReference type="Pfam" id="PF03886"/>
    </source>
</evidence>
<gene>
    <name evidence="2" type="ORF">GE300_02150</name>
</gene>